<sequence length="931" mass="103089">MPEIDPSAPRLVIRRDPESPIQSDPAVDWAVQQVADALTANGITVAEMSADKVSSGEPDVELAASVGADRLPESYLFEEAGPSGRLVLRADDPRGFSYGLLDLLDAAEPGGTVADLLDGIGRGRHDAAVPVRGIQRNFCNVDQDSEWFHDRGFWTEYLDWLATSRFNRFHLAFAMQYNYSHDTVTDNYLCLVYPFLFEVDGYQVAAEGVDAEEQRRNLDSLRFVAAETKRRGLHFQLGLWNHAYDYGAESRERFPITGLDEGNHADYSAAGLAKLLDECPGIDGFTFRVHYEGGIAEAGHEIFWDKVFSAASRSGRDLEIDMHAKGVDQLLLDSLAGKPGLRPVISAKYWAEHCGLPYHQVSIRDREAARPVDPGADLRGVTNFSRRFTRYGYGDFLSEERQADLMFRIWPGTQRLLLAGSPDLAAGFGRSSTFGGARGMDVCEPLSFKGRDDTAAFGDRDPYVDPELRMGTAVWKKYKYGYLLLGRLMHDPDADPRVWRRHLTDTYGEAAAAVEAALNSLSKVLPLVTVVHGASGSNNLYWPEMYNNLPISARIHSGTPISERKPDPRAEKYGISYAYSAQLDDEARGEALIDYTEQEKAELLTELLLHDTDDAVNWGGISPFDPGLFSSVDEFVDDLVAGRQSAKYTPLEVAELLDGLVRSAQDHLALLDVASTEPDPSSGSRTGDHSQLRRTLVDLQILSRLGTFFAGKFRAAVHYAVFRATGDRSQLAASITVYRPARDAFAEIGGISADVYQSRIAFGKEPYEGGSWADRVPAIDRDLAALEAELAGVADRGRSALLDTVRPRMAPVELGHQPPDSFARGQELEIRVSSAPDVEQMILHYRHVDQSQRLQQIAMTRSEDGFFAVIGKDYTDTDYPLMYFFSLQDRSGRRTFAPGLDASLANQPYHLLHSNEYRAIRSTTEQPAKGN</sequence>
<dbReference type="EMBL" id="LT629772">
    <property type="protein sequence ID" value="SDS23803.1"/>
    <property type="molecule type" value="Genomic_DNA"/>
</dbReference>
<keyword evidence="3" id="KW-1185">Reference proteome</keyword>
<reference evidence="2 3" key="1">
    <citation type="submission" date="2016-10" db="EMBL/GenBank/DDBJ databases">
        <authorList>
            <person name="de Groot N.N."/>
        </authorList>
    </citation>
    <scope>NUCLEOTIDE SEQUENCE [LARGE SCALE GENOMIC DNA]</scope>
    <source>
        <strain evidence="2 3">DSM 21800</strain>
    </source>
</reference>
<dbReference type="OrthoDB" id="99887at2"/>
<organism evidence="2 3">
    <name type="scientific">Microlunatus soli</name>
    <dbReference type="NCBI Taxonomy" id="630515"/>
    <lineage>
        <taxon>Bacteria</taxon>
        <taxon>Bacillati</taxon>
        <taxon>Actinomycetota</taxon>
        <taxon>Actinomycetes</taxon>
        <taxon>Propionibacteriales</taxon>
        <taxon>Propionibacteriaceae</taxon>
        <taxon>Microlunatus</taxon>
    </lineage>
</organism>
<gene>
    <name evidence="2" type="ORF">SAMN04489812_1298</name>
</gene>
<protein>
    <submittedName>
        <fullName evidence="2">Uncharacterized protein</fullName>
    </submittedName>
</protein>
<name>A0A1H1QKE1_9ACTN</name>
<evidence type="ECO:0000313" key="2">
    <source>
        <dbReference type="EMBL" id="SDS23803.1"/>
    </source>
</evidence>
<evidence type="ECO:0000313" key="3">
    <source>
        <dbReference type="Proteomes" id="UP000199103"/>
    </source>
</evidence>
<dbReference type="RefSeq" id="WP_091521658.1">
    <property type="nucleotide sequence ID" value="NZ_LT629772.1"/>
</dbReference>
<dbReference type="STRING" id="630515.SAMN04489812_1298"/>
<feature type="region of interest" description="Disordered" evidence="1">
    <location>
        <begin position="1"/>
        <end position="23"/>
    </location>
</feature>
<accession>A0A1H1QKE1</accession>
<dbReference type="Proteomes" id="UP000199103">
    <property type="component" value="Chromosome I"/>
</dbReference>
<dbReference type="AlphaFoldDB" id="A0A1H1QKE1"/>
<evidence type="ECO:0000256" key="1">
    <source>
        <dbReference type="SAM" id="MobiDB-lite"/>
    </source>
</evidence>
<proteinExistence type="predicted"/>